<dbReference type="SUPFAM" id="SSF51556">
    <property type="entry name" value="Metallo-dependent hydrolases"/>
    <property type="match status" value="1"/>
</dbReference>
<keyword evidence="6" id="KW-0413">Isomerase</keyword>
<dbReference type="UniPathway" id="UPA00246"/>
<dbReference type="GO" id="GO:0042840">
    <property type="term" value="P:D-glucuronate catabolic process"/>
    <property type="evidence" value="ECO:0007669"/>
    <property type="project" value="TreeGrafter"/>
</dbReference>
<reference evidence="7 8" key="1">
    <citation type="submission" date="2013-04" db="EMBL/GenBank/DDBJ databases">
        <title>The Genome Sequence of Propionimicrobium lymphophilum ACS-093-V-SCH5.</title>
        <authorList>
            <consortium name="The Broad Institute Genomics Platform"/>
            <person name="Earl A."/>
            <person name="Ward D."/>
            <person name="Feldgarden M."/>
            <person name="Gevers D."/>
            <person name="Saerens B."/>
            <person name="Vaneechoutte M."/>
            <person name="Walker B."/>
            <person name="Young S."/>
            <person name="Zeng Q."/>
            <person name="Gargeya S."/>
            <person name="Fitzgerald M."/>
            <person name="Haas B."/>
            <person name="Abouelleil A."/>
            <person name="Allen A.W."/>
            <person name="Alvarado L."/>
            <person name="Arachchi H.M."/>
            <person name="Berlin A.M."/>
            <person name="Chapman S.B."/>
            <person name="Gainer-Dewar J."/>
            <person name="Goldberg J."/>
            <person name="Griggs A."/>
            <person name="Gujja S."/>
            <person name="Hansen M."/>
            <person name="Howarth C."/>
            <person name="Imamovic A."/>
            <person name="Ireland A."/>
            <person name="Larimer J."/>
            <person name="McCowan C."/>
            <person name="Murphy C."/>
            <person name="Pearson M."/>
            <person name="Poon T.W."/>
            <person name="Priest M."/>
            <person name="Roberts A."/>
            <person name="Saif S."/>
            <person name="Shea T."/>
            <person name="Sisk P."/>
            <person name="Sykes S."/>
            <person name="Wortman J."/>
            <person name="Nusbaum C."/>
            <person name="Birren B."/>
        </authorList>
    </citation>
    <scope>NUCLEOTIDE SEQUENCE [LARGE SCALE GENOMIC DNA]</scope>
    <source>
        <strain evidence="7 8">ACS-093-V-SCH5</strain>
    </source>
</reference>
<protein>
    <recommendedName>
        <fullName evidence="5">Uronate isomerase</fullName>
        <ecNumber evidence="4">5.3.1.12</ecNumber>
    </recommendedName>
</protein>
<evidence type="ECO:0000256" key="4">
    <source>
        <dbReference type="ARBA" id="ARBA00012546"/>
    </source>
</evidence>
<comment type="pathway">
    <text evidence="2">Carbohydrate metabolism; pentose and glucuronate interconversion.</text>
</comment>
<keyword evidence="8" id="KW-1185">Reference proteome</keyword>
<dbReference type="RefSeq" id="WP_016455824.1">
    <property type="nucleotide sequence ID" value="NZ_KE150269.1"/>
</dbReference>
<dbReference type="PANTHER" id="PTHR30068:SF4">
    <property type="entry name" value="URONATE ISOMERASE"/>
    <property type="match status" value="1"/>
</dbReference>
<name>S2W5A3_9ACTN</name>
<comment type="similarity">
    <text evidence="3">Belongs to the metallo-dependent hydrolases superfamily. Uronate isomerase family.</text>
</comment>
<sequence>MPKLTLNEDRLFPAESTQREIARRIYSTTKDLPIISPHGHVPPSWFSENTSFGNPAQLLLTPDHYINRIMHANGVELSQLGVGREEMSEEDNRNAWRTFCAHWSDYNGTAMRYWMTDQLVGIFGVTERPSPETADVIYDQIQGWIDDEAHRPRELMDKFNIEFIATTDDPCDDLADHQAIHANQEFSSKHRVVPTFRPDKYLEPGRADWNELVNSLGEVSGVSVDTLSGFTEAMENRRAYFKENGAISTDHSHADLQTNVVDRAMAENLYQLARTSLISPAQATELRRFLLVDQIRMATEDGLTMTLHPAVVRNHDPHAFAEYGADVGGDIPYALEVTRSMQPALAKFGNHPNLKLVLFTLDEDVFSREIAPLAGYYRSLYIGVPWWFIDAPESILRYKQSVTEMAGFSRTSGMIDDTRAFCSIPARHDMSRRLDAVHLASLVATHRLDEDEAIEQARRLVVDQPKKVFNL</sequence>
<dbReference type="GO" id="GO:0008880">
    <property type="term" value="F:glucuronate isomerase activity"/>
    <property type="evidence" value="ECO:0007669"/>
    <property type="project" value="UniProtKB-EC"/>
</dbReference>
<evidence type="ECO:0000256" key="1">
    <source>
        <dbReference type="ARBA" id="ARBA00001165"/>
    </source>
</evidence>
<dbReference type="AlphaFoldDB" id="S2W5A3"/>
<dbReference type="Proteomes" id="UP000014417">
    <property type="component" value="Unassembled WGS sequence"/>
</dbReference>
<evidence type="ECO:0000313" key="7">
    <source>
        <dbReference type="EMBL" id="EPD33450.1"/>
    </source>
</evidence>
<dbReference type="Gene3D" id="1.10.2020.10">
    <property type="entry name" value="uronate isomerase, domain 2, chain A"/>
    <property type="match status" value="1"/>
</dbReference>
<evidence type="ECO:0000313" key="8">
    <source>
        <dbReference type="Proteomes" id="UP000014417"/>
    </source>
</evidence>
<evidence type="ECO:0000256" key="3">
    <source>
        <dbReference type="ARBA" id="ARBA00008397"/>
    </source>
</evidence>
<dbReference type="PATRIC" id="fig|883161.3.peg.988"/>
<proteinExistence type="inferred from homology"/>
<comment type="caution">
    <text evidence="7">The sequence shown here is derived from an EMBL/GenBank/DDBJ whole genome shotgun (WGS) entry which is preliminary data.</text>
</comment>
<evidence type="ECO:0000256" key="2">
    <source>
        <dbReference type="ARBA" id="ARBA00004892"/>
    </source>
</evidence>
<dbReference type="GO" id="GO:0019698">
    <property type="term" value="P:D-galacturonate catabolic process"/>
    <property type="evidence" value="ECO:0007669"/>
    <property type="project" value="TreeGrafter"/>
</dbReference>
<gene>
    <name evidence="7" type="ORF">HMPREF9306_00990</name>
</gene>
<dbReference type="EMBL" id="AGZR01000005">
    <property type="protein sequence ID" value="EPD33450.1"/>
    <property type="molecule type" value="Genomic_DNA"/>
</dbReference>
<evidence type="ECO:0000256" key="5">
    <source>
        <dbReference type="ARBA" id="ARBA00020555"/>
    </source>
</evidence>
<dbReference type="Gene3D" id="3.20.20.140">
    <property type="entry name" value="Metal-dependent hydrolases"/>
    <property type="match status" value="1"/>
</dbReference>
<dbReference type="Pfam" id="PF02614">
    <property type="entry name" value="UxaC"/>
    <property type="match status" value="1"/>
</dbReference>
<dbReference type="InterPro" id="IPR032466">
    <property type="entry name" value="Metal_Hydrolase"/>
</dbReference>
<accession>S2W5A3</accession>
<dbReference type="NCBIfam" id="NF002794">
    <property type="entry name" value="PRK02925.1"/>
    <property type="match status" value="1"/>
</dbReference>
<comment type="catalytic activity">
    <reaction evidence="1">
        <text>D-glucuronate = D-fructuronate</text>
        <dbReference type="Rhea" id="RHEA:13049"/>
        <dbReference type="ChEBI" id="CHEBI:58720"/>
        <dbReference type="ChEBI" id="CHEBI:59863"/>
        <dbReference type="EC" id="5.3.1.12"/>
    </reaction>
</comment>
<dbReference type="EC" id="5.3.1.12" evidence="4"/>
<dbReference type="OrthoDB" id="9766564at2"/>
<dbReference type="STRING" id="883161.HMPREF9306_00990"/>
<dbReference type="HOGENOM" id="CLU_044465_0_0_11"/>
<dbReference type="InterPro" id="IPR003766">
    <property type="entry name" value="Uronate_isomerase"/>
</dbReference>
<dbReference type="PANTHER" id="PTHR30068">
    <property type="entry name" value="URONATE ISOMERASE"/>
    <property type="match status" value="1"/>
</dbReference>
<organism evidence="7 8">
    <name type="scientific">Propionimicrobium lymphophilum ACS-093-V-SCH5</name>
    <dbReference type="NCBI Taxonomy" id="883161"/>
    <lineage>
        <taxon>Bacteria</taxon>
        <taxon>Bacillati</taxon>
        <taxon>Actinomycetota</taxon>
        <taxon>Actinomycetes</taxon>
        <taxon>Propionibacteriales</taxon>
        <taxon>Propionibacteriaceae</taxon>
        <taxon>Propionimicrobium</taxon>
    </lineage>
</organism>
<evidence type="ECO:0000256" key="6">
    <source>
        <dbReference type="ARBA" id="ARBA00023235"/>
    </source>
</evidence>